<evidence type="ECO:0000256" key="5">
    <source>
        <dbReference type="ARBA" id="ARBA00023015"/>
    </source>
</evidence>
<evidence type="ECO:0000256" key="2">
    <source>
        <dbReference type="ARBA" id="ARBA00022543"/>
    </source>
</evidence>
<comment type="caution">
    <text evidence="10">The sequence shown here is derived from an EMBL/GenBank/DDBJ whole genome shotgun (WGS) entry which is preliminary data.</text>
</comment>
<keyword evidence="4" id="KW-0157">Chromophore</keyword>
<dbReference type="FunFam" id="3.30.450.270:FF:000001">
    <property type="entry name" value="Phytochrome"/>
    <property type="match status" value="1"/>
</dbReference>
<dbReference type="EMBL" id="VDCV01000011">
    <property type="protein sequence ID" value="KAB5534323.1"/>
    <property type="molecule type" value="Genomic_DNA"/>
</dbReference>
<dbReference type="InterPro" id="IPR001294">
    <property type="entry name" value="Phytochrome"/>
</dbReference>
<keyword evidence="3" id="KW-0716">Sensory transduction</keyword>
<evidence type="ECO:0000256" key="7">
    <source>
        <dbReference type="ARBA" id="ARBA00023170"/>
    </source>
</evidence>
<dbReference type="AlphaFoldDB" id="A0A5N5KV53"/>
<dbReference type="GO" id="GO:0017007">
    <property type="term" value="P:protein-bilin linkage"/>
    <property type="evidence" value="ECO:0007669"/>
    <property type="project" value="UniProtKB-ARBA"/>
</dbReference>
<dbReference type="InterPro" id="IPR013515">
    <property type="entry name" value="Phytochrome_cen-reg"/>
</dbReference>
<dbReference type="SMART" id="SM00091">
    <property type="entry name" value="PAS"/>
    <property type="match status" value="1"/>
</dbReference>
<feature type="region of interest" description="Disordered" evidence="8">
    <location>
        <begin position="903"/>
        <end position="932"/>
    </location>
</feature>
<evidence type="ECO:0000313" key="10">
    <source>
        <dbReference type="EMBL" id="KAB5534323.1"/>
    </source>
</evidence>
<dbReference type="GO" id="GO:0006355">
    <property type="term" value="P:regulation of DNA-templated transcription"/>
    <property type="evidence" value="ECO:0007669"/>
    <property type="project" value="InterPro"/>
</dbReference>
<keyword evidence="2" id="KW-0600">Photoreceptor protein</keyword>
<organism evidence="10 11">
    <name type="scientific">Salix brachista</name>
    <dbReference type="NCBI Taxonomy" id="2182728"/>
    <lineage>
        <taxon>Eukaryota</taxon>
        <taxon>Viridiplantae</taxon>
        <taxon>Streptophyta</taxon>
        <taxon>Embryophyta</taxon>
        <taxon>Tracheophyta</taxon>
        <taxon>Spermatophyta</taxon>
        <taxon>Magnoliopsida</taxon>
        <taxon>eudicotyledons</taxon>
        <taxon>Gunneridae</taxon>
        <taxon>Pentapetalae</taxon>
        <taxon>rosids</taxon>
        <taxon>fabids</taxon>
        <taxon>Malpighiales</taxon>
        <taxon>Salicaceae</taxon>
        <taxon>Saliceae</taxon>
        <taxon>Salix</taxon>
    </lineage>
</organism>
<name>A0A5N5KV53_9ROSI</name>
<dbReference type="SUPFAM" id="SSF55785">
    <property type="entry name" value="PYP-like sensor domain (PAS domain)"/>
    <property type="match status" value="1"/>
</dbReference>
<evidence type="ECO:0000256" key="1">
    <source>
        <dbReference type="ARBA" id="ARBA00008235"/>
    </source>
</evidence>
<keyword evidence="11" id="KW-1185">Reference proteome</keyword>
<keyword evidence="7" id="KW-0675">Receptor</keyword>
<feature type="region of interest" description="Disordered" evidence="8">
    <location>
        <begin position="839"/>
        <end position="860"/>
    </location>
</feature>
<dbReference type="PANTHER" id="PTHR33566">
    <property type="entry name" value="EN/SPM-LIKE TRANSPOSON-RELATED"/>
    <property type="match status" value="1"/>
</dbReference>
<evidence type="ECO:0000256" key="3">
    <source>
        <dbReference type="ARBA" id="ARBA00022606"/>
    </source>
</evidence>
<dbReference type="SUPFAM" id="SSF55781">
    <property type="entry name" value="GAF domain-like"/>
    <property type="match status" value="1"/>
</dbReference>
<dbReference type="Proteomes" id="UP000326939">
    <property type="component" value="Chromosome 11"/>
</dbReference>
<feature type="domain" description="PAS" evidence="9">
    <location>
        <begin position="178"/>
        <end position="249"/>
    </location>
</feature>
<dbReference type="Pfam" id="PF00989">
    <property type="entry name" value="PAS"/>
    <property type="match status" value="1"/>
</dbReference>
<dbReference type="PRINTS" id="PR01033">
    <property type="entry name" value="PHYTOCHROME"/>
</dbReference>
<evidence type="ECO:0000313" key="11">
    <source>
        <dbReference type="Proteomes" id="UP000326939"/>
    </source>
</evidence>
<reference evidence="11" key="1">
    <citation type="journal article" date="2019" name="Gigascience">
        <title>De novo genome assembly of the endangered Acer yangbiense, a plant species with extremely small populations endemic to Yunnan Province, China.</title>
        <authorList>
            <person name="Yang J."/>
            <person name="Wariss H.M."/>
            <person name="Tao L."/>
            <person name="Zhang R."/>
            <person name="Yun Q."/>
            <person name="Hollingsworth P."/>
            <person name="Dao Z."/>
            <person name="Luo G."/>
            <person name="Guo H."/>
            <person name="Ma Y."/>
            <person name="Sun W."/>
        </authorList>
    </citation>
    <scope>NUCLEOTIDE SEQUENCE [LARGE SCALE GENOMIC DNA]</scope>
    <source>
        <strain evidence="11">cv. br00</strain>
    </source>
</reference>
<proteinExistence type="inferred from homology"/>
<dbReference type="Gene3D" id="3.30.450.270">
    <property type="match status" value="1"/>
</dbReference>
<feature type="region of interest" description="Disordered" evidence="8">
    <location>
        <begin position="872"/>
        <end position="891"/>
    </location>
</feature>
<dbReference type="GO" id="GO:0009881">
    <property type="term" value="F:photoreceptor activity"/>
    <property type="evidence" value="ECO:0007669"/>
    <property type="project" value="UniProtKB-KW"/>
</dbReference>
<dbReference type="GO" id="GO:0009584">
    <property type="term" value="P:detection of visible light"/>
    <property type="evidence" value="ECO:0007669"/>
    <property type="project" value="InterPro"/>
</dbReference>
<dbReference type="PROSITE" id="PS50112">
    <property type="entry name" value="PAS"/>
    <property type="match status" value="1"/>
</dbReference>
<keyword evidence="5" id="KW-0805">Transcription regulation</keyword>
<dbReference type="Pfam" id="PF00360">
    <property type="entry name" value="PHY"/>
    <property type="match status" value="1"/>
</dbReference>
<dbReference type="InterPro" id="IPR000014">
    <property type="entry name" value="PAS"/>
</dbReference>
<gene>
    <name evidence="10" type="ORF">DKX38_017409</name>
</gene>
<dbReference type="InterPro" id="IPR035965">
    <property type="entry name" value="PAS-like_dom_sf"/>
</dbReference>
<dbReference type="InterPro" id="IPR013767">
    <property type="entry name" value="PAS_fold"/>
</dbReference>
<dbReference type="PANTHER" id="PTHR33566:SF1">
    <property type="entry name" value="EN_SPM-LIKE TRANSPOSON-RELATED"/>
    <property type="match status" value="1"/>
</dbReference>
<keyword evidence="6" id="KW-0804">Transcription</keyword>
<evidence type="ECO:0000256" key="6">
    <source>
        <dbReference type="ARBA" id="ARBA00023163"/>
    </source>
</evidence>
<dbReference type="NCBIfam" id="TIGR00229">
    <property type="entry name" value="sensory_box"/>
    <property type="match status" value="1"/>
</dbReference>
<comment type="similarity">
    <text evidence="1">Belongs to the phytochrome family.</text>
</comment>
<dbReference type="Gene3D" id="3.30.450.20">
    <property type="entry name" value="PAS domain"/>
    <property type="match status" value="1"/>
</dbReference>
<protein>
    <recommendedName>
        <fullName evidence="9">PAS domain-containing protein</fullName>
    </recommendedName>
</protein>
<evidence type="ECO:0000256" key="8">
    <source>
        <dbReference type="SAM" id="MobiDB-lite"/>
    </source>
</evidence>
<evidence type="ECO:0000259" key="9">
    <source>
        <dbReference type="PROSITE" id="PS50112"/>
    </source>
</evidence>
<dbReference type="InterPro" id="IPR043150">
    <property type="entry name" value="Phytochrome_PHY_sf"/>
</dbReference>
<accession>A0A5N5KV53</accession>
<evidence type="ECO:0000256" key="4">
    <source>
        <dbReference type="ARBA" id="ARBA00022991"/>
    </source>
</evidence>
<sequence length="975" mass="108511">MDLVKCDGAALYYHGQYYPLGVTPTESQIKDIVEWLLTLHGDPTGLSTDSLADAGYPGAAFLGDAVCGMAVAYIAKRDFLFWFRSHTVKEVKWSGAKHHPEDKDDGQRMHPRSSFKAFLEVVKSRSLPWENAEMDAIHSLHLILRDSFRDAEASNSKVVVHTQLKDMEFQGMDELTSVAREMVRLIETATAPIFAVDVDGRINGWNAKVAELIGLSVEEAMGKSLVHDIVYKEYEETVGKLLHRAEKGFEKATCIDTLMELQSGHPSMLNSGETLLGDANLCTHVQLLAPQIMRYQYSAETVVYAETDAGFNPTPSKTDLEHHNPVTIALKNFSHKTPEKEKVNVDISRDDKLLSPSHLEKEYEEWILEMHSQYDTEVGAGEDDGVLVVGPTNKIPGISSDVVRVRDTLTRKGTIWKRGQKIKVLKGAGPGFHNKNVYLTLEHILIEGAQGDAGGGACIICRPLDIAEENGCVLSVKDGELDIRSSISIPISVIDSGKCQTIESSEWNCQLQKQVQKAPSTIEVLGRKHCRELGIDGGFPAESTVEAGCAPPAEIVAVVRPVLYISSSHSKSLDQKYIAKTNLEMSIEVKIRKSAEECQNVGHIYSARIELLLLSDKNCKKYEKKVTVKASREVGKWKLLGDIQGKPRVRVGSPFPSFSIGCLDIYGNRIPFKSVPEITVKLDSIVGVLAETDKFKKSLSSDKLTLKVQNVLIVSNKLDRIQPKYEATLVICPVDELIKVSIPCQVDSSFMFLILYQLCPDQYSTSQANHQFRKNTCFQVLSSQGKNYRHSEVEERKLTRWLMGEVKKREIVVGLTNNLHELFKIRKPPKPKLKTAEVEKELSKIPTPPKQKSNAAEVEKEKRVLKAAEVEKELSKIPKPPKPKSKAAEVEKEKRVIVQALRKEPDLPTKIQKPKSKGAVMNQGDKPRRSVRTIKPNPKMLVSIVHVNFGCRDDRSDGHASVAPPLCLPSFTNQV</sequence>
<dbReference type="CDD" id="cd00130">
    <property type="entry name" value="PAS"/>
    <property type="match status" value="1"/>
</dbReference>